<reference evidence="7" key="1">
    <citation type="submission" date="2014-01" db="EMBL/GenBank/DDBJ databases">
        <title>The genome of the white-rot fungus Pycnoporus cinnabarinus: a basidiomycete model with a versatile arsenal for lignocellulosic biomass breakdown.</title>
        <authorList>
            <person name="Levasseur A."/>
            <person name="Lomascolo A."/>
            <person name="Ruiz-Duenas F.J."/>
            <person name="Uzan E."/>
            <person name="Piumi F."/>
            <person name="Kues U."/>
            <person name="Ram A.F.J."/>
            <person name="Murat C."/>
            <person name="Haon M."/>
            <person name="Benoit I."/>
            <person name="Arfi Y."/>
            <person name="Chevret D."/>
            <person name="Drula E."/>
            <person name="Kwon M.J."/>
            <person name="Gouret P."/>
            <person name="Lesage-Meessen L."/>
            <person name="Lombard V."/>
            <person name="Mariette J."/>
            <person name="Noirot C."/>
            <person name="Park J."/>
            <person name="Patyshakuliyeva A."/>
            <person name="Wieneger R.A.B."/>
            <person name="Wosten H.A.B."/>
            <person name="Martin F."/>
            <person name="Coutinho P.M."/>
            <person name="de Vries R."/>
            <person name="Martinez A.T."/>
            <person name="Klopp C."/>
            <person name="Pontarotti P."/>
            <person name="Henrissat B."/>
            <person name="Record E."/>
        </authorList>
    </citation>
    <scope>NUCLEOTIDE SEQUENCE [LARGE SCALE GENOMIC DNA]</scope>
    <source>
        <strain evidence="7">BRFM137</strain>
    </source>
</reference>
<dbReference type="PRINTS" id="PR00320">
    <property type="entry name" value="GPROTEINBRPT"/>
</dbReference>
<proteinExistence type="predicted"/>
<dbReference type="PROSITE" id="PS50294">
    <property type="entry name" value="WD_REPEATS_REGION"/>
    <property type="match status" value="1"/>
</dbReference>
<keyword evidence="2 5" id="KW-0853">WD repeat</keyword>
<dbReference type="PANTHER" id="PTHR19865">
    <property type="entry name" value="U3 SMALL NUCLEOLAR RNA INTERACTING PROTEIN 2"/>
    <property type="match status" value="1"/>
</dbReference>
<evidence type="ECO:0000256" key="1">
    <source>
        <dbReference type="ARBA" id="ARBA00004123"/>
    </source>
</evidence>
<comment type="caution">
    <text evidence="7">The sequence shown here is derived from an EMBL/GenBank/DDBJ whole genome shotgun (WGS) entry which is preliminary data.</text>
</comment>
<evidence type="ECO:0000256" key="6">
    <source>
        <dbReference type="SAM" id="MobiDB-lite"/>
    </source>
</evidence>
<evidence type="ECO:0000256" key="4">
    <source>
        <dbReference type="ARBA" id="ARBA00023242"/>
    </source>
</evidence>
<keyword evidence="3" id="KW-0677">Repeat</keyword>
<dbReference type="OrthoDB" id="189968at2759"/>
<sequence>MPDAFFATNKNRKRKRSTTRDDGPSTSKKSARGVKGKGGKARKTDGATPKRAAVDEELSDETQADDREGIDEMDLRAPDVDPNAYESAEDDEDETPAEKRLRLAKLYLENVKQGLSLAEGEFDAAEIDRELISARLKQDVLEHSGKLHLFVADTFDLTNTPSLRTKRGHKFSVTAAVASHDARWLYSSGKEGSIIKWDLHTGHQVHVFHKCRAEKSKGKGKSRDIGDVKGHTDEIWVLAISPDGKYLASGGKDRRVGVWDVEKNEWVKGFGGHRDCISALAFRKATPSLQTPTQLYSGSFDRTIKLFDLSTMGYVETLFGHQDPVLAIDALRAETAVSAGGRDKTVRFWKVPEETQLVFRGGGGSKWYDEFDLLEDQEDEEGKPKGKENSKSESFVEGSIECVAMIDETTFVSGGDSGSISLWSTQRKKPLFTQAVAHGMDLSHVDTEDVAMIRKPRWVTALASLRYSDLFASGSWDGEIRLWKLDAKLKSFSHVGTVAAQGVVNSLQFLTPPKEFFAAASWAASPPPSAEESQALAKAKANGKQAKLGSSPVLLVAGIGQETRFGRWIQQKGEGHVNAAVVFALHPRT</sequence>
<feature type="repeat" description="WD" evidence="5">
    <location>
        <begin position="166"/>
        <end position="207"/>
    </location>
</feature>
<evidence type="ECO:0000313" key="8">
    <source>
        <dbReference type="Proteomes" id="UP000029665"/>
    </source>
</evidence>
<evidence type="ECO:0000313" key="7">
    <source>
        <dbReference type="EMBL" id="CDO74341.1"/>
    </source>
</evidence>
<dbReference type="EMBL" id="CCBP010000160">
    <property type="protein sequence ID" value="CDO74341.1"/>
    <property type="molecule type" value="Genomic_DNA"/>
</dbReference>
<dbReference type="InterPro" id="IPR020472">
    <property type="entry name" value="WD40_PAC1"/>
</dbReference>
<dbReference type="GO" id="GO:0032040">
    <property type="term" value="C:small-subunit processome"/>
    <property type="evidence" value="ECO:0007669"/>
    <property type="project" value="TreeGrafter"/>
</dbReference>
<feature type="repeat" description="WD" evidence="5">
    <location>
        <begin position="228"/>
        <end position="269"/>
    </location>
</feature>
<keyword evidence="8" id="KW-1185">Reference proteome</keyword>
<dbReference type="InterPro" id="IPR001680">
    <property type="entry name" value="WD40_rpt"/>
</dbReference>
<feature type="repeat" description="WD" evidence="5">
    <location>
        <begin position="318"/>
        <end position="359"/>
    </location>
</feature>
<keyword evidence="4" id="KW-0539">Nucleus</keyword>
<dbReference type="Pfam" id="PF00400">
    <property type="entry name" value="WD40"/>
    <property type="match status" value="5"/>
</dbReference>
<dbReference type="Gene3D" id="2.130.10.10">
    <property type="entry name" value="YVTN repeat-like/Quinoprotein amine dehydrogenase"/>
    <property type="match status" value="2"/>
</dbReference>
<dbReference type="InterPro" id="IPR015943">
    <property type="entry name" value="WD40/YVTN_repeat-like_dom_sf"/>
</dbReference>
<dbReference type="STRING" id="5643.A0A060SJK8"/>
<feature type="region of interest" description="Disordered" evidence="6">
    <location>
        <begin position="1"/>
        <end position="97"/>
    </location>
</feature>
<accession>A0A060SJK8</accession>
<dbReference type="AlphaFoldDB" id="A0A060SJK8"/>
<evidence type="ECO:0000256" key="5">
    <source>
        <dbReference type="PROSITE-ProRule" id="PRU00221"/>
    </source>
</evidence>
<dbReference type="GO" id="GO:0034511">
    <property type="term" value="F:U3 snoRNA binding"/>
    <property type="evidence" value="ECO:0007669"/>
    <property type="project" value="InterPro"/>
</dbReference>
<dbReference type="FunFam" id="2.130.10.10:FF:000899">
    <property type="entry name" value="Chromosome 15, whole genome shotgun sequence"/>
    <property type="match status" value="1"/>
</dbReference>
<evidence type="ECO:0000256" key="2">
    <source>
        <dbReference type="ARBA" id="ARBA00022574"/>
    </source>
</evidence>
<dbReference type="InterPro" id="IPR039241">
    <property type="entry name" value="Rrp9-like"/>
</dbReference>
<organism evidence="7 8">
    <name type="scientific">Pycnoporus cinnabarinus</name>
    <name type="common">Cinnabar-red polypore</name>
    <name type="synonym">Trametes cinnabarina</name>
    <dbReference type="NCBI Taxonomy" id="5643"/>
    <lineage>
        <taxon>Eukaryota</taxon>
        <taxon>Fungi</taxon>
        <taxon>Dikarya</taxon>
        <taxon>Basidiomycota</taxon>
        <taxon>Agaricomycotina</taxon>
        <taxon>Agaricomycetes</taxon>
        <taxon>Polyporales</taxon>
        <taxon>Polyporaceae</taxon>
        <taxon>Trametes</taxon>
    </lineage>
</organism>
<dbReference type="PROSITE" id="PS00678">
    <property type="entry name" value="WD_REPEATS_1"/>
    <property type="match status" value="1"/>
</dbReference>
<dbReference type="OMA" id="CSLRIWK"/>
<protein>
    <submittedName>
        <fullName evidence="7">Uncharacterized protein</fullName>
    </submittedName>
</protein>
<name>A0A060SJK8_PYCCI</name>
<evidence type="ECO:0000256" key="3">
    <source>
        <dbReference type="ARBA" id="ARBA00022737"/>
    </source>
</evidence>
<feature type="compositionally biased region" description="Acidic residues" evidence="6">
    <location>
        <begin position="55"/>
        <end position="72"/>
    </location>
</feature>
<feature type="compositionally biased region" description="Basic residues" evidence="6">
    <location>
        <begin position="29"/>
        <end position="41"/>
    </location>
</feature>
<dbReference type="InterPro" id="IPR019775">
    <property type="entry name" value="WD40_repeat_CS"/>
</dbReference>
<dbReference type="HOGENOM" id="CLU_014017_2_0_1"/>
<dbReference type="InterPro" id="IPR036322">
    <property type="entry name" value="WD40_repeat_dom_sf"/>
</dbReference>
<dbReference type="PANTHER" id="PTHR19865:SF0">
    <property type="entry name" value="U3 SMALL NUCLEOLAR RNA-INTERACTING PROTEIN 2"/>
    <property type="match status" value="1"/>
</dbReference>
<dbReference type="SMART" id="SM00320">
    <property type="entry name" value="WD40"/>
    <property type="match status" value="6"/>
</dbReference>
<dbReference type="PROSITE" id="PS50082">
    <property type="entry name" value="WD_REPEATS_2"/>
    <property type="match status" value="3"/>
</dbReference>
<dbReference type="CDD" id="cd00200">
    <property type="entry name" value="WD40"/>
    <property type="match status" value="1"/>
</dbReference>
<dbReference type="Proteomes" id="UP000029665">
    <property type="component" value="Unassembled WGS sequence"/>
</dbReference>
<gene>
    <name evidence="7" type="ORF">BN946_scf184850.g13</name>
</gene>
<dbReference type="SUPFAM" id="SSF50978">
    <property type="entry name" value="WD40 repeat-like"/>
    <property type="match status" value="1"/>
</dbReference>
<comment type="subcellular location">
    <subcellularLocation>
        <location evidence="1">Nucleus</location>
    </subcellularLocation>
</comment>